<protein>
    <submittedName>
        <fullName evidence="1">Uncharacterized protein</fullName>
    </submittedName>
</protein>
<keyword evidence="2" id="KW-1185">Reference proteome</keyword>
<gene>
    <name evidence="1" type="ORF">ACFQ11_11700</name>
</gene>
<reference evidence="2" key="1">
    <citation type="journal article" date="2019" name="Int. J. Syst. Evol. Microbiol.">
        <title>The Global Catalogue of Microorganisms (GCM) 10K type strain sequencing project: providing services to taxonomists for standard genome sequencing and annotation.</title>
        <authorList>
            <consortium name="The Broad Institute Genomics Platform"/>
            <consortium name="The Broad Institute Genome Sequencing Center for Infectious Disease"/>
            <person name="Wu L."/>
            <person name="Ma J."/>
        </authorList>
    </citation>
    <scope>NUCLEOTIDE SEQUENCE [LARGE SCALE GENOMIC DNA]</scope>
    <source>
        <strain evidence="2">JCM 31202</strain>
    </source>
</reference>
<evidence type="ECO:0000313" key="2">
    <source>
        <dbReference type="Proteomes" id="UP001596972"/>
    </source>
</evidence>
<dbReference type="RefSeq" id="WP_378298159.1">
    <property type="nucleotide sequence ID" value="NZ_JBHTJA010000016.1"/>
</dbReference>
<name>A0ABW3EL31_9ACTN</name>
<proteinExistence type="predicted"/>
<organism evidence="1 2">
    <name type="scientific">Actinomadura sediminis</name>
    <dbReference type="NCBI Taxonomy" id="1038904"/>
    <lineage>
        <taxon>Bacteria</taxon>
        <taxon>Bacillati</taxon>
        <taxon>Actinomycetota</taxon>
        <taxon>Actinomycetes</taxon>
        <taxon>Streptosporangiales</taxon>
        <taxon>Thermomonosporaceae</taxon>
        <taxon>Actinomadura</taxon>
    </lineage>
</organism>
<comment type="caution">
    <text evidence="1">The sequence shown here is derived from an EMBL/GenBank/DDBJ whole genome shotgun (WGS) entry which is preliminary data.</text>
</comment>
<evidence type="ECO:0000313" key="1">
    <source>
        <dbReference type="EMBL" id="MFD0901058.1"/>
    </source>
</evidence>
<accession>A0ABW3EL31</accession>
<dbReference type="EMBL" id="JBHTJA010000016">
    <property type="protein sequence ID" value="MFD0901058.1"/>
    <property type="molecule type" value="Genomic_DNA"/>
</dbReference>
<sequence length="70" mass="7652">MDARGRLGDDAPARYLFYYDDFYYGDFYYGDPPVPPVRAGGRGFLRDVASLMGGAAAVPVGLTLLEVLSR</sequence>
<dbReference type="Proteomes" id="UP001596972">
    <property type="component" value="Unassembled WGS sequence"/>
</dbReference>